<dbReference type="NCBIfam" id="TIGR01459">
    <property type="entry name" value="HAD-SF-IIA-hyp4"/>
    <property type="match status" value="1"/>
</dbReference>
<evidence type="ECO:0000313" key="2">
    <source>
        <dbReference type="Proteomes" id="UP001477870"/>
    </source>
</evidence>
<dbReference type="PANTHER" id="PTHR19288:SF90">
    <property type="entry name" value="OS08G0542600 PROTEIN"/>
    <property type="match status" value="1"/>
</dbReference>
<keyword evidence="2" id="KW-1185">Reference proteome</keyword>
<dbReference type="InterPro" id="IPR023214">
    <property type="entry name" value="HAD_sf"/>
</dbReference>
<keyword evidence="1" id="KW-0378">Hydrolase</keyword>
<dbReference type="InterPro" id="IPR036412">
    <property type="entry name" value="HAD-like_sf"/>
</dbReference>
<evidence type="ECO:0000313" key="1">
    <source>
        <dbReference type="EMBL" id="MEM5500117.1"/>
    </source>
</evidence>
<accession>A0ABU9T1V9</accession>
<dbReference type="Proteomes" id="UP001477870">
    <property type="component" value="Unassembled WGS sequence"/>
</dbReference>
<dbReference type="SUPFAM" id="SSF56784">
    <property type="entry name" value="HAD-like"/>
    <property type="match status" value="1"/>
</dbReference>
<dbReference type="InterPro" id="IPR006357">
    <property type="entry name" value="HAD-SF_hydro_IIA"/>
</dbReference>
<comment type="caution">
    <text evidence="1">The sequence shown here is derived from an EMBL/GenBank/DDBJ whole genome shotgun (WGS) entry which is preliminary data.</text>
</comment>
<dbReference type="InterPro" id="IPR006356">
    <property type="entry name" value="HAD-SF_hydro_IIA_hyp3"/>
</dbReference>
<organism evidence="1 2">
    <name type="scientific">Ahrensia kielensis</name>
    <dbReference type="NCBI Taxonomy" id="76980"/>
    <lineage>
        <taxon>Bacteria</taxon>
        <taxon>Pseudomonadati</taxon>
        <taxon>Pseudomonadota</taxon>
        <taxon>Alphaproteobacteria</taxon>
        <taxon>Hyphomicrobiales</taxon>
        <taxon>Ahrensiaceae</taxon>
        <taxon>Ahrensia</taxon>
    </lineage>
</organism>
<dbReference type="Pfam" id="PF13344">
    <property type="entry name" value="Hydrolase_6"/>
    <property type="match status" value="1"/>
</dbReference>
<gene>
    <name evidence="1" type="ORF">WNY59_00795</name>
</gene>
<reference evidence="1 2" key="1">
    <citation type="submission" date="2024-03" db="EMBL/GenBank/DDBJ databases">
        <title>Community enrichment and isolation of bacterial strains for fucoidan degradation.</title>
        <authorList>
            <person name="Sichert A."/>
        </authorList>
    </citation>
    <scope>NUCLEOTIDE SEQUENCE [LARGE SCALE GENOMIC DNA]</scope>
    <source>
        <strain evidence="1 2">AS62</strain>
    </source>
</reference>
<dbReference type="RefSeq" id="WP_342846086.1">
    <property type="nucleotide sequence ID" value="NZ_JBBMQO010000001.1"/>
</dbReference>
<dbReference type="GO" id="GO:0016787">
    <property type="term" value="F:hydrolase activity"/>
    <property type="evidence" value="ECO:0007669"/>
    <property type="project" value="UniProtKB-KW"/>
</dbReference>
<name>A0ABU9T1V9_9HYPH</name>
<sequence>MPTQRIKRLDELLPNYDVILCDVWGVLHNGVDAWTQAYKALIRARDAGAKVVLITNAPRPSPNVIEQLGALGVPTATFDAVVTSGDVTRALIENGSKKIFHLGPQRDTAIYDGLDAELVGLKEADVVVCTGLFDDESETPADYADQLQEMKSRDLPFVCANPDIVVEKGDRLIFCAGALARDYAELGGKTYIAGKPHKPIYDEAIRKAEAIIGGKVERSRILAIGDGMPTDVKGAMDNNLDLLFISDGIHSREYGQPSKPNDSKLDAYLDAHKATPVATMIKLA</sequence>
<dbReference type="Gene3D" id="3.40.50.1000">
    <property type="entry name" value="HAD superfamily/HAD-like"/>
    <property type="match status" value="2"/>
</dbReference>
<proteinExistence type="predicted"/>
<dbReference type="CDD" id="cd07525">
    <property type="entry name" value="HAD_like"/>
    <property type="match status" value="1"/>
</dbReference>
<dbReference type="NCBIfam" id="TIGR01460">
    <property type="entry name" value="HAD-SF-IIA"/>
    <property type="match status" value="1"/>
</dbReference>
<dbReference type="PANTHER" id="PTHR19288">
    <property type="entry name" value="4-NITROPHENYLPHOSPHATASE-RELATED"/>
    <property type="match status" value="1"/>
</dbReference>
<protein>
    <submittedName>
        <fullName evidence="1">TIGR01459 family HAD-type hydrolase</fullName>
    </submittedName>
</protein>
<dbReference type="Pfam" id="PF13242">
    <property type="entry name" value="Hydrolase_like"/>
    <property type="match status" value="1"/>
</dbReference>
<dbReference type="EMBL" id="JBBMQO010000001">
    <property type="protein sequence ID" value="MEM5500117.1"/>
    <property type="molecule type" value="Genomic_DNA"/>
</dbReference>